<feature type="transmembrane region" description="Helical" evidence="10">
    <location>
        <begin position="145"/>
        <end position="168"/>
    </location>
</feature>
<feature type="transmembrane region" description="Helical" evidence="10">
    <location>
        <begin position="106"/>
        <end position="139"/>
    </location>
</feature>
<evidence type="ECO:0000256" key="2">
    <source>
        <dbReference type="ARBA" id="ARBA00007783"/>
    </source>
</evidence>
<keyword evidence="13" id="KW-1185">Reference proteome</keyword>
<keyword evidence="6 10" id="KW-0812">Transmembrane</keyword>
<evidence type="ECO:0000256" key="10">
    <source>
        <dbReference type="RuleBase" id="RU361157"/>
    </source>
</evidence>
<feature type="transmembrane region" description="Helical" evidence="10">
    <location>
        <begin position="69"/>
        <end position="85"/>
    </location>
</feature>
<sequence length="267" mass="30593">MIKRNIALFWNNRELIAQLTKREISSRYRGSYLGIVWSFIIPIVMMVIYTFVFSVIFKAKWENQTTGQLEFALLLFSGIIAYNIFSEIVSRAPTLILNNSNYVKKVVFPLEIISIVSVLSALFHFLINAVILLLSLMLIQHSLHVTVVFLPLVILPLILLSLGLSWFFSALGVYIRDINHIIGLALQALMFLSPIFYSISSIPNKGIQTLYYLNPISYVVEDMRKIMVWGQLPDWNFFIIGLFISLVICLGGLMWFKKTRKGFADVL</sequence>
<evidence type="ECO:0000259" key="11">
    <source>
        <dbReference type="PROSITE" id="PS51012"/>
    </source>
</evidence>
<evidence type="ECO:0000313" key="13">
    <source>
        <dbReference type="Proteomes" id="UP001589776"/>
    </source>
</evidence>
<keyword evidence="7" id="KW-0972">Capsule biogenesis/degradation</keyword>
<proteinExistence type="inferred from homology"/>
<dbReference type="PRINTS" id="PR00164">
    <property type="entry name" value="ABC2TRNSPORT"/>
</dbReference>
<feature type="transmembrane region" description="Helical" evidence="10">
    <location>
        <begin position="235"/>
        <end position="256"/>
    </location>
</feature>
<dbReference type="EMBL" id="JBHLWN010000048">
    <property type="protein sequence ID" value="MFC0213247.1"/>
    <property type="molecule type" value="Genomic_DNA"/>
</dbReference>
<protein>
    <recommendedName>
        <fullName evidence="10">Transport permease protein</fullName>
    </recommendedName>
</protein>
<dbReference type="RefSeq" id="WP_377470535.1">
    <property type="nucleotide sequence ID" value="NZ_JBHLWN010000048.1"/>
</dbReference>
<evidence type="ECO:0000256" key="6">
    <source>
        <dbReference type="ARBA" id="ARBA00022692"/>
    </source>
</evidence>
<evidence type="ECO:0000313" key="12">
    <source>
        <dbReference type="EMBL" id="MFC0213247.1"/>
    </source>
</evidence>
<dbReference type="InterPro" id="IPR047817">
    <property type="entry name" value="ABC2_TM_bact-type"/>
</dbReference>
<comment type="caution">
    <text evidence="12">The sequence shown here is derived from an EMBL/GenBank/DDBJ whole genome shotgun (WGS) entry which is preliminary data.</text>
</comment>
<feature type="transmembrane region" description="Helical" evidence="10">
    <location>
        <begin position="32"/>
        <end position="57"/>
    </location>
</feature>
<dbReference type="InterPro" id="IPR000412">
    <property type="entry name" value="ABC_2_transport"/>
</dbReference>
<feature type="transmembrane region" description="Helical" evidence="10">
    <location>
        <begin position="180"/>
        <end position="199"/>
    </location>
</feature>
<keyword evidence="5" id="KW-0762">Sugar transport</keyword>
<keyword evidence="4 10" id="KW-1003">Cell membrane</keyword>
<evidence type="ECO:0000256" key="3">
    <source>
        <dbReference type="ARBA" id="ARBA00022448"/>
    </source>
</evidence>
<feature type="domain" description="ABC transmembrane type-2" evidence="11">
    <location>
        <begin position="33"/>
        <end position="259"/>
    </location>
</feature>
<dbReference type="Pfam" id="PF01061">
    <property type="entry name" value="ABC2_membrane"/>
    <property type="match status" value="1"/>
</dbReference>
<dbReference type="PANTHER" id="PTHR30413">
    <property type="entry name" value="INNER MEMBRANE TRANSPORT PERMEASE"/>
    <property type="match status" value="1"/>
</dbReference>
<dbReference type="PANTHER" id="PTHR30413:SF10">
    <property type="entry name" value="CAPSULE POLYSACCHARIDE EXPORT INNER-MEMBRANE PROTEIN CTRC"/>
    <property type="match status" value="1"/>
</dbReference>
<gene>
    <name evidence="12" type="ORF">ACFFK0_12435</name>
</gene>
<name>A0ABV6DKU4_9BACL</name>
<reference evidence="12 13" key="1">
    <citation type="submission" date="2024-09" db="EMBL/GenBank/DDBJ databases">
        <authorList>
            <person name="Sun Q."/>
            <person name="Mori K."/>
        </authorList>
    </citation>
    <scope>NUCLEOTIDE SEQUENCE [LARGE SCALE GENOMIC DNA]</scope>
    <source>
        <strain evidence="12 13">CCM 7759</strain>
    </source>
</reference>
<dbReference type="PIRSF" id="PIRSF006648">
    <property type="entry name" value="DrrB"/>
    <property type="match status" value="1"/>
</dbReference>
<evidence type="ECO:0000256" key="7">
    <source>
        <dbReference type="ARBA" id="ARBA00022903"/>
    </source>
</evidence>
<evidence type="ECO:0000256" key="1">
    <source>
        <dbReference type="ARBA" id="ARBA00004651"/>
    </source>
</evidence>
<organism evidence="12 13">
    <name type="scientific">Paenibacillus chartarius</name>
    <dbReference type="NCBI Taxonomy" id="747481"/>
    <lineage>
        <taxon>Bacteria</taxon>
        <taxon>Bacillati</taxon>
        <taxon>Bacillota</taxon>
        <taxon>Bacilli</taxon>
        <taxon>Bacillales</taxon>
        <taxon>Paenibacillaceae</taxon>
        <taxon>Paenibacillus</taxon>
    </lineage>
</organism>
<comment type="subcellular location">
    <subcellularLocation>
        <location evidence="1 10">Cell membrane</location>
        <topology evidence="1 10">Multi-pass membrane protein</topology>
    </subcellularLocation>
</comment>
<keyword evidence="8 10" id="KW-1133">Transmembrane helix</keyword>
<evidence type="ECO:0000256" key="8">
    <source>
        <dbReference type="ARBA" id="ARBA00022989"/>
    </source>
</evidence>
<keyword evidence="3 10" id="KW-0813">Transport</keyword>
<keyword evidence="9 10" id="KW-0472">Membrane</keyword>
<dbReference type="InterPro" id="IPR013525">
    <property type="entry name" value="ABC2_TM"/>
</dbReference>
<evidence type="ECO:0000256" key="9">
    <source>
        <dbReference type="ARBA" id="ARBA00023136"/>
    </source>
</evidence>
<dbReference type="Proteomes" id="UP001589776">
    <property type="component" value="Unassembled WGS sequence"/>
</dbReference>
<dbReference type="PROSITE" id="PS51012">
    <property type="entry name" value="ABC_TM2"/>
    <property type="match status" value="1"/>
</dbReference>
<accession>A0ABV6DKU4</accession>
<evidence type="ECO:0000256" key="4">
    <source>
        <dbReference type="ARBA" id="ARBA00022475"/>
    </source>
</evidence>
<comment type="similarity">
    <text evidence="2 10">Belongs to the ABC-2 integral membrane protein family.</text>
</comment>
<evidence type="ECO:0000256" key="5">
    <source>
        <dbReference type="ARBA" id="ARBA00022597"/>
    </source>
</evidence>